<comment type="caution">
    <text evidence="1">The sequence shown here is derived from an EMBL/GenBank/DDBJ whole genome shotgun (WGS) entry which is preliminary data.</text>
</comment>
<dbReference type="EMBL" id="JACZHT010000004">
    <property type="protein sequence ID" value="MBE1237408.1"/>
    <property type="molecule type" value="Genomic_DNA"/>
</dbReference>
<gene>
    <name evidence="1" type="ORF">IHV25_07075</name>
</gene>
<organism evidence="1 2">
    <name type="scientific">Phaeovibrio sulfidiphilus</name>
    <dbReference type="NCBI Taxonomy" id="1220600"/>
    <lineage>
        <taxon>Bacteria</taxon>
        <taxon>Pseudomonadati</taxon>
        <taxon>Pseudomonadota</taxon>
        <taxon>Alphaproteobacteria</taxon>
        <taxon>Rhodospirillales</taxon>
        <taxon>Rhodospirillaceae</taxon>
        <taxon>Phaeovibrio</taxon>
    </lineage>
</organism>
<accession>A0A8J6YMG0</accession>
<proteinExistence type="predicted"/>
<reference evidence="1" key="1">
    <citation type="submission" date="2020-10" db="EMBL/GenBank/DDBJ databases">
        <title>Genome sequence of the unusual species of purple photosynthetic bacteria, Phaeovibrio sulfidiphilus DSM 23193, type strain.</title>
        <authorList>
            <person name="Kyndt J.A."/>
            <person name="Meyer T.E."/>
        </authorList>
    </citation>
    <scope>NUCLEOTIDE SEQUENCE</scope>
    <source>
        <strain evidence="1">DSM 23193</strain>
    </source>
</reference>
<dbReference type="RefSeq" id="WP_192534416.1">
    <property type="nucleotide sequence ID" value="NZ_JACZHT010000004.1"/>
</dbReference>
<evidence type="ECO:0000313" key="1">
    <source>
        <dbReference type="EMBL" id="MBE1237408.1"/>
    </source>
</evidence>
<dbReference type="Proteomes" id="UP000631034">
    <property type="component" value="Unassembled WGS sequence"/>
</dbReference>
<protein>
    <submittedName>
        <fullName evidence="1">Uncharacterized protein</fullName>
    </submittedName>
</protein>
<keyword evidence="2" id="KW-1185">Reference proteome</keyword>
<name>A0A8J6YMG0_9PROT</name>
<evidence type="ECO:0000313" key="2">
    <source>
        <dbReference type="Proteomes" id="UP000631034"/>
    </source>
</evidence>
<dbReference type="AlphaFoldDB" id="A0A8J6YMG0"/>
<sequence length="311" mass="35795">MVVHFKTKAGPSPVYEITPDNVERVLGRRWPWLQKGRLREEARHFAVCPYCDNPIQNAALYNRNENSPRPYGRHTGSQIDGFPFNLTDLEHCPWTLKNTSPKRSARRKPGPVSENLITMAINEFDRIILILREDFGFSFSKKIAEKMLEQWFDEKAWLYTASHLRNLPWMIAYFAPATTLFGQYVGQNDDLAHAIRTKVPNAELSAEGQLGKGQGWFFLEMQCLDHKIKMLSDETLVESLCLLVRDMTTTDEPVKAPIIYEKRITFDPTRFERLVNTPPDRARRDEDLLQRAAVIAAKKGYKACVAPPDTR</sequence>